<protein>
    <submittedName>
        <fullName evidence="1">Uncharacterized protein</fullName>
    </submittedName>
</protein>
<dbReference type="EMBL" id="CAMXCT030000961">
    <property type="protein sequence ID" value="CAL4772460.1"/>
    <property type="molecule type" value="Genomic_DNA"/>
</dbReference>
<reference evidence="1" key="1">
    <citation type="submission" date="2022-10" db="EMBL/GenBank/DDBJ databases">
        <authorList>
            <person name="Chen Y."/>
            <person name="Dougan E. K."/>
            <person name="Chan C."/>
            <person name="Rhodes N."/>
            <person name="Thang M."/>
        </authorList>
    </citation>
    <scope>NUCLEOTIDE SEQUENCE</scope>
</reference>
<proteinExistence type="predicted"/>
<sequence length="251" mass="26844">MVKFNFSAGGAATTAAAATQATATEMSLAAVAAMDPVPIHPISTRARVHWVFGSQSKYPQFKCILCAPGSNAGEKIFMLAKFNVIPAREVKVDQCVKLLAVEVRQTWKKSNGEIVEAALCPDLAEYELAVNLPMPGKRKRQGAESSLVFLDDDASMPTADFELLPGLAGIALPSPGEGESYISVRVKVVDLSEIGGDSQRPRRYMQVTDVGVEGYDSQRYNIQLYDGHCNSKILVKGAVVALMGLHVGTAG</sequence>
<evidence type="ECO:0000313" key="3">
    <source>
        <dbReference type="Proteomes" id="UP001152797"/>
    </source>
</evidence>
<name>A0A9P1C6S1_9DINO</name>
<comment type="caution">
    <text evidence="1">The sequence shown here is derived from an EMBL/GenBank/DDBJ whole genome shotgun (WGS) entry which is preliminary data.</text>
</comment>
<dbReference type="Proteomes" id="UP001152797">
    <property type="component" value="Unassembled WGS sequence"/>
</dbReference>
<dbReference type="AlphaFoldDB" id="A0A9P1C6S1"/>
<feature type="non-terminal residue" evidence="1">
    <location>
        <position position="251"/>
    </location>
</feature>
<reference evidence="2" key="2">
    <citation type="submission" date="2024-04" db="EMBL/GenBank/DDBJ databases">
        <authorList>
            <person name="Chen Y."/>
            <person name="Shah S."/>
            <person name="Dougan E. K."/>
            <person name="Thang M."/>
            <person name="Chan C."/>
        </authorList>
    </citation>
    <scope>NUCLEOTIDE SEQUENCE [LARGE SCALE GENOMIC DNA]</scope>
</reference>
<organism evidence="1">
    <name type="scientific">Cladocopium goreaui</name>
    <dbReference type="NCBI Taxonomy" id="2562237"/>
    <lineage>
        <taxon>Eukaryota</taxon>
        <taxon>Sar</taxon>
        <taxon>Alveolata</taxon>
        <taxon>Dinophyceae</taxon>
        <taxon>Suessiales</taxon>
        <taxon>Symbiodiniaceae</taxon>
        <taxon>Cladocopium</taxon>
    </lineage>
</organism>
<accession>A0A9P1C6S1</accession>
<dbReference type="EMBL" id="CAMXCT010000961">
    <property type="protein sequence ID" value="CAI3985148.1"/>
    <property type="molecule type" value="Genomic_DNA"/>
</dbReference>
<evidence type="ECO:0000313" key="2">
    <source>
        <dbReference type="EMBL" id="CAL1138523.1"/>
    </source>
</evidence>
<gene>
    <name evidence="1" type="ORF">C1SCF055_LOCUS12630</name>
</gene>
<evidence type="ECO:0000313" key="1">
    <source>
        <dbReference type="EMBL" id="CAI3985148.1"/>
    </source>
</evidence>
<dbReference type="EMBL" id="CAMXCT020000961">
    <property type="protein sequence ID" value="CAL1138523.1"/>
    <property type="molecule type" value="Genomic_DNA"/>
</dbReference>
<keyword evidence="3" id="KW-1185">Reference proteome</keyword>